<evidence type="ECO:0000313" key="2">
    <source>
        <dbReference type="EMBL" id="SHF08983.1"/>
    </source>
</evidence>
<dbReference type="InterPro" id="IPR035959">
    <property type="entry name" value="RutC-like_sf"/>
</dbReference>
<protein>
    <submittedName>
        <fullName evidence="2">Endoribonuclease L-PSP</fullName>
    </submittedName>
</protein>
<dbReference type="PANTHER" id="PTHR11803:SF39">
    <property type="entry name" value="2-IMINOBUTANOATE_2-IMINOPROPANOATE DEAMINASE"/>
    <property type="match status" value="1"/>
</dbReference>
<dbReference type="Proteomes" id="UP000184148">
    <property type="component" value="Unassembled WGS sequence"/>
</dbReference>
<dbReference type="FunFam" id="3.30.1330.40:FF:000001">
    <property type="entry name" value="L-PSP family endoribonuclease"/>
    <property type="match status" value="1"/>
</dbReference>
<name>A0A1M4YTC5_9FIRM</name>
<dbReference type="EMBL" id="FQUY01000011">
    <property type="protein sequence ID" value="SHF08983.1"/>
    <property type="molecule type" value="Genomic_DNA"/>
</dbReference>
<proteinExistence type="inferred from homology"/>
<reference evidence="3" key="1">
    <citation type="submission" date="2016-11" db="EMBL/GenBank/DDBJ databases">
        <authorList>
            <person name="Varghese N."/>
            <person name="Submissions S."/>
        </authorList>
    </citation>
    <scope>NUCLEOTIDE SEQUENCE [LARGE SCALE GENOMIC DNA]</scope>
    <source>
        <strain evidence="3">DSM 12395</strain>
    </source>
</reference>
<dbReference type="InterPro" id="IPR019897">
    <property type="entry name" value="RidA_CS"/>
</dbReference>
<sequence>MHDKRAISTDNAPAAIGPYSQAIAFGPLIFTSGQIPIDPTTGTIVTADIQAQTRRSLENVKAILEAAGAGMDQVVKTTVFVKDMNDFEKINEVYAEYFPCPAPARSLVQVARLPRDVGVEIEAIAAPRPRPRLWSRAPGRRLRLRGVNSVVKDMPRQEACPDCRQRP</sequence>
<organism evidence="2 3">
    <name type="scientific">Desulforamulus putei DSM 12395</name>
    <dbReference type="NCBI Taxonomy" id="1121429"/>
    <lineage>
        <taxon>Bacteria</taxon>
        <taxon>Bacillati</taxon>
        <taxon>Bacillota</taxon>
        <taxon>Clostridia</taxon>
        <taxon>Eubacteriales</taxon>
        <taxon>Peptococcaceae</taxon>
        <taxon>Desulforamulus</taxon>
    </lineage>
</organism>
<dbReference type="GO" id="GO:0019239">
    <property type="term" value="F:deaminase activity"/>
    <property type="evidence" value="ECO:0007669"/>
    <property type="project" value="TreeGrafter"/>
</dbReference>
<dbReference type="Pfam" id="PF01042">
    <property type="entry name" value="Ribonuc_L-PSP"/>
    <property type="match status" value="1"/>
</dbReference>
<keyword evidence="3" id="KW-1185">Reference proteome</keyword>
<dbReference type="SUPFAM" id="SSF55298">
    <property type="entry name" value="YjgF-like"/>
    <property type="match status" value="1"/>
</dbReference>
<gene>
    <name evidence="2" type="ORF">SAMN02745133_01803</name>
</gene>
<dbReference type="AlphaFoldDB" id="A0A1M4YTC5"/>
<dbReference type="Gene3D" id="3.30.1330.40">
    <property type="entry name" value="RutC-like"/>
    <property type="match status" value="1"/>
</dbReference>
<comment type="similarity">
    <text evidence="1">Belongs to the RutC family.</text>
</comment>
<dbReference type="PROSITE" id="PS01094">
    <property type="entry name" value="UPF0076"/>
    <property type="match status" value="1"/>
</dbReference>
<evidence type="ECO:0000256" key="1">
    <source>
        <dbReference type="ARBA" id="ARBA00010552"/>
    </source>
</evidence>
<evidence type="ECO:0000313" key="3">
    <source>
        <dbReference type="Proteomes" id="UP000184148"/>
    </source>
</evidence>
<dbReference type="InterPro" id="IPR006175">
    <property type="entry name" value="YjgF/YER057c/UK114"/>
</dbReference>
<dbReference type="GO" id="GO:0005829">
    <property type="term" value="C:cytosol"/>
    <property type="evidence" value="ECO:0007669"/>
    <property type="project" value="TreeGrafter"/>
</dbReference>
<dbReference type="CDD" id="cd00448">
    <property type="entry name" value="YjgF_YER057c_UK114_family"/>
    <property type="match status" value="1"/>
</dbReference>
<dbReference type="STRING" id="1121429.SAMN02745133_01803"/>
<dbReference type="NCBIfam" id="TIGR00004">
    <property type="entry name" value="Rid family detoxifying hydrolase"/>
    <property type="match status" value="1"/>
</dbReference>
<dbReference type="InterPro" id="IPR006056">
    <property type="entry name" value="RidA"/>
</dbReference>
<dbReference type="PANTHER" id="PTHR11803">
    <property type="entry name" value="2-IMINOBUTANOATE/2-IMINOPROPANOATE DEAMINASE RIDA"/>
    <property type="match status" value="1"/>
</dbReference>
<accession>A0A1M4YTC5</accession>